<dbReference type="HOGENOM" id="CLU_128253_2_1_4"/>
<evidence type="ECO:0000313" key="10">
    <source>
        <dbReference type="Proteomes" id="UP000066014"/>
    </source>
</evidence>
<keyword evidence="4" id="KW-0249">Electron transport</keyword>
<proteinExistence type="predicted"/>
<evidence type="ECO:0000256" key="6">
    <source>
        <dbReference type="PROSITE-ProRule" id="PRU00433"/>
    </source>
</evidence>
<feature type="domain" description="Cytochrome c" evidence="8">
    <location>
        <begin position="39"/>
        <end position="122"/>
    </location>
</feature>
<keyword evidence="5 6" id="KW-0408">Iron</keyword>
<sequence length="123" mass="12636">MKPFVLLLTSGLLGAAALTAQAQAPAAAPAAATATTTVAAPAQPPSALQIRVWATTCMACHGTAGRAQPGMPSLAGMPRDDMIRKMQGFKTGRVPATIMHHHARGYSDEQIAAIAGYFAALPR</sequence>
<keyword evidence="2 6" id="KW-0349">Heme</keyword>
<evidence type="ECO:0000256" key="7">
    <source>
        <dbReference type="SAM" id="SignalP"/>
    </source>
</evidence>
<dbReference type="AlphaFoldDB" id="A0A060NMT3"/>
<evidence type="ECO:0000256" key="2">
    <source>
        <dbReference type="ARBA" id="ARBA00022617"/>
    </source>
</evidence>
<dbReference type="Proteomes" id="UP000066014">
    <property type="component" value="Chromosome"/>
</dbReference>
<evidence type="ECO:0000259" key="8">
    <source>
        <dbReference type="PROSITE" id="PS51007"/>
    </source>
</evidence>
<evidence type="ECO:0000256" key="5">
    <source>
        <dbReference type="ARBA" id="ARBA00023004"/>
    </source>
</evidence>
<dbReference type="STRING" id="1458426.SMCB_0869"/>
<evidence type="ECO:0000256" key="4">
    <source>
        <dbReference type="ARBA" id="ARBA00022982"/>
    </source>
</evidence>
<feature type="chain" id="PRO_5001587893" evidence="7">
    <location>
        <begin position="23"/>
        <end position="123"/>
    </location>
</feature>
<organism evidence="9 10">
    <name type="scientific">Serpentinimonas maccroryi</name>
    <dbReference type="NCBI Taxonomy" id="1458426"/>
    <lineage>
        <taxon>Bacteria</taxon>
        <taxon>Pseudomonadati</taxon>
        <taxon>Pseudomonadota</taxon>
        <taxon>Betaproteobacteria</taxon>
        <taxon>Burkholderiales</taxon>
        <taxon>Comamonadaceae</taxon>
        <taxon>Serpentinimonas</taxon>
    </lineage>
</organism>
<name>A0A060NMT3_9BURK</name>
<dbReference type="InterPro" id="IPR036909">
    <property type="entry name" value="Cyt_c-like_dom_sf"/>
</dbReference>
<gene>
    <name evidence="9" type="ORF">SMCB_0869</name>
</gene>
<dbReference type="Gene3D" id="1.10.760.10">
    <property type="entry name" value="Cytochrome c-like domain"/>
    <property type="match status" value="1"/>
</dbReference>
<accession>A0A060NMT3</accession>
<feature type="signal peptide" evidence="7">
    <location>
        <begin position="1"/>
        <end position="22"/>
    </location>
</feature>
<dbReference type="OrthoDB" id="8526831at2"/>
<dbReference type="SUPFAM" id="SSF46626">
    <property type="entry name" value="Cytochrome c"/>
    <property type="match status" value="1"/>
</dbReference>
<keyword evidence="3 6" id="KW-0479">Metal-binding</keyword>
<dbReference type="KEGG" id="cbab:SMCB_0869"/>
<dbReference type="GO" id="GO:0046872">
    <property type="term" value="F:metal ion binding"/>
    <property type="evidence" value="ECO:0007669"/>
    <property type="project" value="UniProtKB-KW"/>
</dbReference>
<dbReference type="RefSeq" id="WP_082027223.1">
    <property type="nucleotide sequence ID" value="NZ_AP014569.1"/>
</dbReference>
<dbReference type="GO" id="GO:0009055">
    <property type="term" value="F:electron transfer activity"/>
    <property type="evidence" value="ECO:0007669"/>
    <property type="project" value="InterPro"/>
</dbReference>
<dbReference type="Pfam" id="PF00034">
    <property type="entry name" value="Cytochrom_C"/>
    <property type="match status" value="1"/>
</dbReference>
<dbReference type="PANTHER" id="PTHR33751:SF9">
    <property type="entry name" value="CYTOCHROME C4"/>
    <property type="match status" value="1"/>
</dbReference>
<dbReference type="InterPro" id="IPR050597">
    <property type="entry name" value="Cytochrome_c_Oxidase_Subunit"/>
</dbReference>
<keyword evidence="7" id="KW-0732">Signal</keyword>
<dbReference type="InterPro" id="IPR009056">
    <property type="entry name" value="Cyt_c-like_dom"/>
</dbReference>
<protein>
    <submittedName>
        <fullName evidence="9">Cytochrome c553</fullName>
    </submittedName>
</protein>
<evidence type="ECO:0000256" key="3">
    <source>
        <dbReference type="ARBA" id="ARBA00022723"/>
    </source>
</evidence>
<keyword evidence="10" id="KW-1185">Reference proteome</keyword>
<keyword evidence="1" id="KW-0813">Transport</keyword>
<dbReference type="PANTHER" id="PTHR33751">
    <property type="entry name" value="CBB3-TYPE CYTOCHROME C OXIDASE SUBUNIT FIXP"/>
    <property type="match status" value="1"/>
</dbReference>
<dbReference type="EMBL" id="AP014569">
    <property type="protein sequence ID" value="BAO83097.1"/>
    <property type="molecule type" value="Genomic_DNA"/>
</dbReference>
<evidence type="ECO:0000313" key="9">
    <source>
        <dbReference type="EMBL" id="BAO83097.1"/>
    </source>
</evidence>
<dbReference type="GO" id="GO:0020037">
    <property type="term" value="F:heme binding"/>
    <property type="evidence" value="ECO:0007669"/>
    <property type="project" value="InterPro"/>
</dbReference>
<dbReference type="PROSITE" id="PS51007">
    <property type="entry name" value="CYTC"/>
    <property type="match status" value="1"/>
</dbReference>
<reference evidence="9 10" key="1">
    <citation type="journal article" date="2014" name="Nat. Commun.">
        <title>Physiological and genomic features of highly alkaliphilic hydrogen-utilizing Betaproteobacteria from a continental serpentinizing site.</title>
        <authorList>
            <person name="Suzuki S."/>
            <person name="Kuenen J.G."/>
            <person name="Schipper K."/>
            <person name="van der Velde S."/>
            <person name="Ishii S."/>
            <person name="Wu A."/>
            <person name="Sorokin D.Y."/>
            <person name="Tenney A."/>
            <person name="Meng X.Y."/>
            <person name="Morrill P.L."/>
            <person name="Kamagata Y."/>
            <person name="Muyzer G."/>
            <person name="Nealson K.H."/>
        </authorList>
    </citation>
    <scope>NUCLEOTIDE SEQUENCE [LARGE SCALE GENOMIC DNA]</scope>
    <source>
        <strain evidence="9 10">B1</strain>
    </source>
</reference>
<evidence type="ECO:0000256" key="1">
    <source>
        <dbReference type="ARBA" id="ARBA00022448"/>
    </source>
</evidence>